<dbReference type="InterPro" id="IPR004521">
    <property type="entry name" value="Uncharacterised_CHP00451"/>
</dbReference>
<gene>
    <name evidence="5" type="ORF">BOTBODRAFT_172600</name>
</gene>
<dbReference type="InterPro" id="IPR058886">
    <property type="entry name" value="SWIB_eIF2D"/>
</dbReference>
<organism evidence="5 6">
    <name type="scientific">Botryobasidium botryosum (strain FD-172 SS1)</name>
    <dbReference type="NCBI Taxonomy" id="930990"/>
    <lineage>
        <taxon>Eukaryota</taxon>
        <taxon>Fungi</taxon>
        <taxon>Dikarya</taxon>
        <taxon>Basidiomycota</taxon>
        <taxon>Agaricomycotina</taxon>
        <taxon>Agaricomycetes</taxon>
        <taxon>Cantharellales</taxon>
        <taxon>Botryobasidiaceae</taxon>
        <taxon>Botryobasidium</taxon>
    </lineage>
</organism>
<dbReference type="CDD" id="cd11608">
    <property type="entry name" value="eIF2D_C"/>
    <property type="match status" value="1"/>
</dbReference>
<dbReference type="AlphaFoldDB" id="A0A067MQJ7"/>
<dbReference type="InParanoid" id="A0A067MQJ7"/>
<dbReference type="GO" id="GO:0003723">
    <property type="term" value="F:RNA binding"/>
    <property type="evidence" value="ECO:0007669"/>
    <property type="project" value="InterPro"/>
</dbReference>
<dbReference type="Gene3D" id="3.30.780.10">
    <property type="entry name" value="SUI1-like domain"/>
    <property type="match status" value="1"/>
</dbReference>
<protein>
    <recommendedName>
        <fullName evidence="7">SUI1 domain-containing protein</fullName>
    </recommendedName>
</protein>
<dbReference type="Pfam" id="PF26291">
    <property type="entry name" value="SWIB_eIF2D"/>
    <property type="match status" value="1"/>
</dbReference>
<dbReference type="PROSITE" id="PS51925">
    <property type="entry name" value="SWIB_MDM2"/>
    <property type="match status" value="1"/>
</dbReference>
<evidence type="ECO:0000313" key="6">
    <source>
        <dbReference type="Proteomes" id="UP000027195"/>
    </source>
</evidence>
<dbReference type="InterPro" id="IPR003121">
    <property type="entry name" value="SWIB_MDM2_domain"/>
</dbReference>
<dbReference type="PROSITE" id="PS50890">
    <property type="entry name" value="PUA"/>
    <property type="match status" value="1"/>
</dbReference>
<dbReference type="Gene3D" id="3.10.400.20">
    <property type="match status" value="1"/>
</dbReference>
<dbReference type="GO" id="GO:0003743">
    <property type="term" value="F:translation initiation factor activity"/>
    <property type="evidence" value="ECO:0007669"/>
    <property type="project" value="InterPro"/>
</dbReference>
<dbReference type="InterPro" id="IPR036885">
    <property type="entry name" value="SWIB_MDM2_dom_sf"/>
</dbReference>
<dbReference type="InterPro" id="IPR039757">
    <property type="entry name" value="EIF2D"/>
</dbReference>
<dbReference type="STRING" id="930990.A0A067MQJ7"/>
<evidence type="ECO:0008006" key="7">
    <source>
        <dbReference type="Google" id="ProtNLM"/>
    </source>
</evidence>
<keyword evidence="6" id="KW-1185">Reference proteome</keyword>
<dbReference type="NCBIfam" id="TIGR00451">
    <property type="entry name" value="unchar_dom_2"/>
    <property type="match status" value="1"/>
</dbReference>
<dbReference type="InterPro" id="IPR057429">
    <property type="entry name" value="WH_eIF2D"/>
</dbReference>
<name>A0A067MQJ7_BOTB1</name>
<dbReference type="HOGENOM" id="CLU_012487_1_1_1"/>
<evidence type="ECO:0000259" key="4">
    <source>
        <dbReference type="PROSITE" id="PS51925"/>
    </source>
</evidence>
<sequence>MFKRPLQEKKTSSPIRASQWRQLKAQIASESAPAGCIPEDIDALVPDRLLSAKFTTYQAESGVMYTSQDKDPLWITLRDEPDKYIPTVPNIHLVYTLWKRPVLPIITTPSAVISKLIGGADLMAPGVIGVGDDEFPSLARGALVAIAPYGSEAPLAVGRMALSSTELNEDSKGKAVYIIHTFQDALWELGSKSNPPQTIIPFTRALEQGEETTSVDALVTEETQAAGAHAGFSIETTPTPGEPTTEPGAELVESQSDLTPAEVDTVLRKALLQAIPRLSKLPPGTFPIPASNFYSSHILPSRPARCPPSCDIKKSSFKKVSKFLQAAEKDGLLKLKEMKGDLNVMGVVATHGEVVGHRSYKTMRDAEASASKAAEAAATEASKAKPLVVKELHKPHGSSVAFFKTIGNPPDELYAGSDLRTILEDYIHAHSLVCEQDKKYIRPDENLSFLFAKNETSEFLPRSELVERLVGTMQHWHSVVADGRDPVLKKGKLSPISIVIKLRQGKRASTLITDFEAFLLTADFLCAELQKSCASSTSSAPVKGKPNAIEVLVQGKHAKAVTDLLISQGVPKHFITFEDLTDKKKKK</sequence>
<dbReference type="SUPFAM" id="SSF88697">
    <property type="entry name" value="PUA domain-like"/>
    <property type="match status" value="1"/>
</dbReference>
<dbReference type="InterPro" id="IPR036877">
    <property type="entry name" value="SUI1_dom_sf"/>
</dbReference>
<evidence type="ECO:0000313" key="5">
    <source>
        <dbReference type="EMBL" id="KDQ16990.1"/>
    </source>
</evidence>
<dbReference type="PANTHER" id="PTHR12217">
    <property type="entry name" value="EUKARYOTIC TRANSLATION INITIATION FACTOR 2D"/>
    <property type="match status" value="1"/>
</dbReference>
<evidence type="ECO:0000256" key="2">
    <source>
        <dbReference type="ARBA" id="ARBA00022490"/>
    </source>
</evidence>
<feature type="domain" description="SUI1" evidence="3">
    <location>
        <begin position="496"/>
        <end position="569"/>
    </location>
</feature>
<dbReference type="Proteomes" id="UP000027195">
    <property type="component" value="Unassembled WGS sequence"/>
</dbReference>
<evidence type="ECO:0000259" key="3">
    <source>
        <dbReference type="PROSITE" id="PS50296"/>
    </source>
</evidence>
<dbReference type="Pfam" id="PF25304">
    <property type="entry name" value="WHD_eIF2D"/>
    <property type="match status" value="1"/>
</dbReference>
<accession>A0A067MQJ7</accession>
<dbReference type="Pfam" id="PF26292">
    <property type="entry name" value="PUA_elF2D"/>
    <property type="match status" value="1"/>
</dbReference>
<feature type="domain" description="DM2" evidence="4">
    <location>
        <begin position="391"/>
        <end position="475"/>
    </location>
</feature>
<dbReference type="GO" id="GO:0001731">
    <property type="term" value="P:formation of translation preinitiation complex"/>
    <property type="evidence" value="ECO:0007669"/>
    <property type="project" value="InterPro"/>
</dbReference>
<dbReference type="Pfam" id="PF01253">
    <property type="entry name" value="SUI1"/>
    <property type="match status" value="1"/>
</dbReference>
<proteinExistence type="inferred from homology"/>
<dbReference type="InterPro" id="IPR041366">
    <property type="entry name" value="Pre-PUA"/>
</dbReference>
<comment type="similarity">
    <text evidence="1">Belongs to the eIF2D family.</text>
</comment>
<dbReference type="InterPro" id="IPR015947">
    <property type="entry name" value="PUA-like_sf"/>
</dbReference>
<dbReference type="GO" id="GO:0005737">
    <property type="term" value="C:cytoplasm"/>
    <property type="evidence" value="ECO:0007669"/>
    <property type="project" value="UniProtKB-SubCell"/>
</dbReference>
<dbReference type="PROSITE" id="PS50296">
    <property type="entry name" value="SUI1"/>
    <property type="match status" value="1"/>
</dbReference>
<dbReference type="PANTHER" id="PTHR12217:SF4">
    <property type="entry name" value="EUKARYOTIC TRANSLATION INITIATION FACTOR 2D"/>
    <property type="match status" value="1"/>
</dbReference>
<dbReference type="OrthoDB" id="199771at2759"/>
<dbReference type="InterPro" id="IPR001950">
    <property type="entry name" value="SUI1"/>
</dbReference>
<dbReference type="Pfam" id="PF17832">
    <property type="entry name" value="Pre-PUA"/>
    <property type="match status" value="1"/>
</dbReference>
<dbReference type="CDD" id="cd21156">
    <property type="entry name" value="PUA_eIF2d-like"/>
    <property type="match status" value="1"/>
</dbReference>
<dbReference type="EMBL" id="KL198025">
    <property type="protein sequence ID" value="KDQ16990.1"/>
    <property type="molecule type" value="Genomic_DNA"/>
</dbReference>
<dbReference type="SUPFAM" id="SSF47592">
    <property type="entry name" value="SWIB/MDM2 domain"/>
    <property type="match status" value="1"/>
</dbReference>
<reference evidence="6" key="1">
    <citation type="journal article" date="2014" name="Proc. Natl. Acad. Sci. U.S.A.">
        <title>Extensive sampling of basidiomycete genomes demonstrates inadequacy of the white-rot/brown-rot paradigm for wood decay fungi.</title>
        <authorList>
            <person name="Riley R."/>
            <person name="Salamov A.A."/>
            <person name="Brown D.W."/>
            <person name="Nagy L.G."/>
            <person name="Floudas D."/>
            <person name="Held B.W."/>
            <person name="Levasseur A."/>
            <person name="Lombard V."/>
            <person name="Morin E."/>
            <person name="Otillar R."/>
            <person name="Lindquist E.A."/>
            <person name="Sun H."/>
            <person name="LaButti K.M."/>
            <person name="Schmutz J."/>
            <person name="Jabbour D."/>
            <person name="Luo H."/>
            <person name="Baker S.E."/>
            <person name="Pisabarro A.G."/>
            <person name="Walton J.D."/>
            <person name="Blanchette R.A."/>
            <person name="Henrissat B."/>
            <person name="Martin F."/>
            <person name="Cullen D."/>
            <person name="Hibbett D.S."/>
            <person name="Grigoriev I.V."/>
        </authorList>
    </citation>
    <scope>NUCLEOTIDE SEQUENCE [LARGE SCALE GENOMIC DNA]</scope>
    <source>
        <strain evidence="6">FD-172 SS1</strain>
    </source>
</reference>
<keyword evidence="2" id="KW-0963">Cytoplasm</keyword>
<dbReference type="SUPFAM" id="SSF55159">
    <property type="entry name" value="eIF1-like"/>
    <property type="match status" value="1"/>
</dbReference>
<dbReference type="InterPro" id="IPR039759">
    <property type="entry name" value="eIF2D_SUI1"/>
</dbReference>
<evidence type="ECO:0000256" key="1">
    <source>
        <dbReference type="ARBA" id="ARBA00010359"/>
    </source>
</evidence>
<dbReference type="InterPro" id="IPR048248">
    <property type="entry name" value="PUA_eIF2d-like"/>
</dbReference>